<keyword evidence="5" id="KW-0411">Iron-sulfur</keyword>
<evidence type="ECO:0000313" key="7">
    <source>
        <dbReference type="EMBL" id="MDZ5460099.1"/>
    </source>
</evidence>
<evidence type="ECO:0000313" key="8">
    <source>
        <dbReference type="Proteomes" id="UP001293718"/>
    </source>
</evidence>
<evidence type="ECO:0000256" key="4">
    <source>
        <dbReference type="ARBA" id="ARBA00023004"/>
    </source>
</evidence>
<dbReference type="EMBL" id="JAXOJX010000058">
    <property type="protein sequence ID" value="MDZ5460099.1"/>
    <property type="molecule type" value="Genomic_DNA"/>
</dbReference>
<keyword evidence="2" id="KW-0479">Metal-binding</keyword>
<keyword evidence="7" id="KW-0223">Dioxygenase</keyword>
<proteinExistence type="predicted"/>
<reference evidence="7 8" key="1">
    <citation type="submission" date="2023-11" db="EMBL/GenBank/DDBJ databases">
        <title>Draft genome of Azohydromonas lata strain H1 (DSM1123), a polyhydroxyalkanoate producer.</title>
        <authorList>
            <person name="Traversa D."/>
            <person name="D'Addabbo P."/>
            <person name="Pazzani C."/>
            <person name="Manzari C."/>
            <person name="Chiara M."/>
            <person name="Scrascia M."/>
        </authorList>
    </citation>
    <scope>NUCLEOTIDE SEQUENCE [LARGE SCALE GENOMIC DNA]</scope>
    <source>
        <strain evidence="7 8">H1</strain>
    </source>
</reference>
<gene>
    <name evidence="7" type="ORF">SM757_26320</name>
</gene>
<comment type="caution">
    <text evidence="7">The sequence shown here is derived from an EMBL/GenBank/DDBJ whole genome shotgun (WGS) entry which is preliminary data.</text>
</comment>
<keyword evidence="3" id="KW-0560">Oxidoreductase</keyword>
<dbReference type="InterPro" id="IPR017941">
    <property type="entry name" value="Rieske_2Fe-2S"/>
</dbReference>
<feature type="domain" description="Rieske" evidence="6">
    <location>
        <begin position="7"/>
        <end position="111"/>
    </location>
</feature>
<dbReference type="GO" id="GO:0051213">
    <property type="term" value="F:dioxygenase activity"/>
    <property type="evidence" value="ECO:0007669"/>
    <property type="project" value="UniProtKB-KW"/>
</dbReference>
<keyword evidence="8" id="KW-1185">Reference proteome</keyword>
<dbReference type="Gene3D" id="2.102.10.10">
    <property type="entry name" value="Rieske [2Fe-2S] iron-sulphur domain"/>
    <property type="match status" value="1"/>
</dbReference>
<dbReference type="InterPro" id="IPR036922">
    <property type="entry name" value="Rieske_2Fe-2S_sf"/>
</dbReference>
<dbReference type="Pfam" id="PF00355">
    <property type="entry name" value="Rieske"/>
    <property type="match status" value="1"/>
</dbReference>
<dbReference type="Proteomes" id="UP001293718">
    <property type="component" value="Unassembled WGS sequence"/>
</dbReference>
<keyword evidence="4" id="KW-0408">Iron</keyword>
<dbReference type="Pfam" id="PF19112">
    <property type="entry name" value="VanA_C"/>
    <property type="match status" value="1"/>
</dbReference>
<organism evidence="7 8">
    <name type="scientific">Azohydromonas lata</name>
    <dbReference type="NCBI Taxonomy" id="45677"/>
    <lineage>
        <taxon>Bacteria</taxon>
        <taxon>Pseudomonadati</taxon>
        <taxon>Pseudomonadota</taxon>
        <taxon>Betaproteobacteria</taxon>
        <taxon>Burkholderiales</taxon>
        <taxon>Sphaerotilaceae</taxon>
        <taxon>Azohydromonas</taxon>
    </lineage>
</organism>
<dbReference type="InterPro" id="IPR044043">
    <property type="entry name" value="VanA_C_cat"/>
</dbReference>
<evidence type="ECO:0000256" key="2">
    <source>
        <dbReference type="ARBA" id="ARBA00022723"/>
    </source>
</evidence>
<dbReference type="PROSITE" id="PS51296">
    <property type="entry name" value="RIESKE"/>
    <property type="match status" value="1"/>
</dbReference>
<dbReference type="PANTHER" id="PTHR21266:SF60">
    <property type="entry name" value="3-KETOSTEROID-9-ALPHA-MONOOXYGENASE, OXYGENASE COMPONENT"/>
    <property type="match status" value="1"/>
</dbReference>
<evidence type="ECO:0000256" key="5">
    <source>
        <dbReference type="ARBA" id="ARBA00023014"/>
    </source>
</evidence>
<evidence type="ECO:0000256" key="3">
    <source>
        <dbReference type="ARBA" id="ARBA00023002"/>
    </source>
</evidence>
<evidence type="ECO:0000256" key="1">
    <source>
        <dbReference type="ARBA" id="ARBA00022714"/>
    </source>
</evidence>
<name>A0ABU5IMI5_9BURK</name>
<evidence type="ECO:0000259" key="6">
    <source>
        <dbReference type="PROSITE" id="PS51296"/>
    </source>
</evidence>
<dbReference type="InterPro" id="IPR050584">
    <property type="entry name" value="Cholesterol_7-desaturase"/>
</dbReference>
<dbReference type="Gene3D" id="3.90.380.10">
    <property type="entry name" value="Naphthalene 1,2-dioxygenase Alpha Subunit, Chain A, domain 1"/>
    <property type="match status" value="1"/>
</dbReference>
<accession>A0ABU5IMI5</accession>
<keyword evidence="1" id="KW-0001">2Fe-2S</keyword>
<sequence length="346" mass="39126">MFLRNAWYCAGWSDGLSQGANALLVRRIAGESIVLYRKPSGEVVALEDRCRHRQAPLSLGRKEGDALRCMYHGWKFGPDGMCIEVPGQPRVVQQAFVRSFPVIEKNDWIWVWMGDPALASEELICHSVGPNHPEWDLRTAHIEVNTNYRLEIANLTDLSHVAWVHQDTFGGTTAYSAIRAKQTVTARGLNQEFWVRGVPAPTFAKHLFPEEARFDLHFNVTFTVPCNFILHFRVFTAGKAADGPSDGQLLLDTFSSQAVTPRDGESVDYYYSWGAQRGTTAPGLIELLIESNHAAFLEDKRILEGQFQRMKELPDYRMCDYHQDSGPAKMLWVLDKLLKEEAENVA</sequence>
<dbReference type="SUPFAM" id="SSF50022">
    <property type="entry name" value="ISP domain"/>
    <property type="match status" value="1"/>
</dbReference>
<dbReference type="RefSeq" id="WP_322467664.1">
    <property type="nucleotide sequence ID" value="NZ_JAXOJX010000058.1"/>
</dbReference>
<protein>
    <submittedName>
        <fullName evidence="7">Aromatic ring-hydroxylating dioxygenase subunit alpha</fullName>
    </submittedName>
</protein>
<dbReference type="SUPFAM" id="SSF55961">
    <property type="entry name" value="Bet v1-like"/>
    <property type="match status" value="1"/>
</dbReference>
<dbReference type="PANTHER" id="PTHR21266">
    <property type="entry name" value="IRON-SULFUR DOMAIN CONTAINING PROTEIN"/>
    <property type="match status" value="1"/>
</dbReference>